<evidence type="ECO:0000313" key="2">
    <source>
        <dbReference type="Proteomes" id="UP001162992"/>
    </source>
</evidence>
<sequence>MSGCIESFKSVPCHHIPPHVNAATLDIRILVCLAKIKTFYQDSCGQPMRNWHLALILPEISCATADSYITLDCQFLQKVGKQLRKLSKHPNEKIRSTVQDLVDDWKKLVATEVKSKAAVGSANLKKDDVQILKSVSVQSKGENVSMVVETKVKLNSQGAVNLGKRTEAFVNGPPKLKSLPKCNDATRDRIRELLLEALSKVCEEALDEDLKRAKVCDPLQVAVNIETTMFQKLGSSKGDKKLKYRSIMFNLKDANNPDLRRRVLLGDIKPDELMNMTAEDMASDERKLQNHTIKQKALFECERGMKQAASTDQFKCGKCGQRKCTYFQLQTRSADEPMTTFVTCVNCNNRWKFC</sequence>
<dbReference type="Proteomes" id="UP001162992">
    <property type="component" value="Chromosome 1"/>
</dbReference>
<keyword evidence="2" id="KW-1185">Reference proteome</keyword>
<protein>
    <submittedName>
        <fullName evidence="1">Uncharacterized protein</fullName>
    </submittedName>
</protein>
<gene>
    <name evidence="1" type="ORF">O6H91_01G160500</name>
</gene>
<organism evidence="1 2">
    <name type="scientific">Diphasiastrum complanatum</name>
    <name type="common">Issler's clubmoss</name>
    <name type="synonym">Lycopodium complanatum</name>
    <dbReference type="NCBI Taxonomy" id="34168"/>
    <lineage>
        <taxon>Eukaryota</taxon>
        <taxon>Viridiplantae</taxon>
        <taxon>Streptophyta</taxon>
        <taxon>Embryophyta</taxon>
        <taxon>Tracheophyta</taxon>
        <taxon>Lycopodiopsida</taxon>
        <taxon>Lycopodiales</taxon>
        <taxon>Lycopodiaceae</taxon>
        <taxon>Lycopodioideae</taxon>
        <taxon>Diphasiastrum</taxon>
    </lineage>
</organism>
<comment type="caution">
    <text evidence="1">The sequence shown here is derived from an EMBL/GenBank/DDBJ whole genome shotgun (WGS) entry which is preliminary data.</text>
</comment>
<name>A0ACC2EXU5_DIPCM</name>
<evidence type="ECO:0000313" key="1">
    <source>
        <dbReference type="EMBL" id="KAJ7571349.1"/>
    </source>
</evidence>
<proteinExistence type="predicted"/>
<accession>A0ACC2EXU5</accession>
<dbReference type="EMBL" id="CM055092">
    <property type="protein sequence ID" value="KAJ7571349.1"/>
    <property type="molecule type" value="Genomic_DNA"/>
</dbReference>
<reference evidence="2" key="1">
    <citation type="journal article" date="2024" name="Proc. Natl. Acad. Sci. U.S.A.">
        <title>Extraordinary preservation of gene collinearity over three hundred million years revealed in homosporous lycophytes.</title>
        <authorList>
            <person name="Li C."/>
            <person name="Wickell D."/>
            <person name="Kuo L.Y."/>
            <person name="Chen X."/>
            <person name="Nie B."/>
            <person name="Liao X."/>
            <person name="Peng D."/>
            <person name="Ji J."/>
            <person name="Jenkins J."/>
            <person name="Williams M."/>
            <person name="Shu S."/>
            <person name="Plott C."/>
            <person name="Barry K."/>
            <person name="Rajasekar S."/>
            <person name="Grimwood J."/>
            <person name="Han X."/>
            <person name="Sun S."/>
            <person name="Hou Z."/>
            <person name="He W."/>
            <person name="Dai G."/>
            <person name="Sun C."/>
            <person name="Schmutz J."/>
            <person name="Leebens-Mack J.H."/>
            <person name="Li F.W."/>
            <person name="Wang L."/>
        </authorList>
    </citation>
    <scope>NUCLEOTIDE SEQUENCE [LARGE SCALE GENOMIC DNA]</scope>
    <source>
        <strain evidence="2">cv. PW_Plant_1</strain>
    </source>
</reference>